<accession>A0A812UK33</accession>
<proteinExistence type="predicted"/>
<protein>
    <submittedName>
        <fullName evidence="2">Uncharacterized protein</fullName>
    </submittedName>
</protein>
<feature type="compositionally biased region" description="Basic and acidic residues" evidence="1">
    <location>
        <begin position="9"/>
        <end position="22"/>
    </location>
</feature>
<feature type="region of interest" description="Disordered" evidence="1">
    <location>
        <begin position="1"/>
        <end position="51"/>
    </location>
</feature>
<gene>
    <name evidence="2" type="ORF">SPIL2461_LOCUS15279</name>
</gene>
<name>A0A812UK33_SYMPI</name>
<sequence>MQRGLGPRDPPKQSRDRRHDPSPTRPTTPLQQRRHVARPSVSTSSPAASYEAVPEDTLDLYMQKLARSLPQNGARYLFIRRLSRGEYEVDGCRVSIALRGGEAYVYATNSNDDTDRAESLHSYLLRAADNALARSMNAGGPSGASFNQHEVVPRVPPGMRSQTMPLQHMPSSGSPYAGVLVRAPDGGSFLLGSSFYSQASVPESKPPHMEALHLMQTQQPVQTLRA</sequence>
<evidence type="ECO:0000313" key="3">
    <source>
        <dbReference type="Proteomes" id="UP000649617"/>
    </source>
</evidence>
<reference evidence="2" key="1">
    <citation type="submission" date="2021-02" db="EMBL/GenBank/DDBJ databases">
        <authorList>
            <person name="Dougan E. K."/>
            <person name="Rhodes N."/>
            <person name="Thang M."/>
            <person name="Chan C."/>
        </authorList>
    </citation>
    <scope>NUCLEOTIDE SEQUENCE</scope>
</reference>
<comment type="caution">
    <text evidence="2">The sequence shown here is derived from an EMBL/GenBank/DDBJ whole genome shotgun (WGS) entry which is preliminary data.</text>
</comment>
<evidence type="ECO:0000313" key="2">
    <source>
        <dbReference type="EMBL" id="CAE7567928.1"/>
    </source>
</evidence>
<dbReference type="AlphaFoldDB" id="A0A812UK33"/>
<organism evidence="2 3">
    <name type="scientific">Symbiodinium pilosum</name>
    <name type="common">Dinoflagellate</name>
    <dbReference type="NCBI Taxonomy" id="2952"/>
    <lineage>
        <taxon>Eukaryota</taxon>
        <taxon>Sar</taxon>
        <taxon>Alveolata</taxon>
        <taxon>Dinophyceae</taxon>
        <taxon>Suessiales</taxon>
        <taxon>Symbiodiniaceae</taxon>
        <taxon>Symbiodinium</taxon>
    </lineage>
</organism>
<dbReference type="Proteomes" id="UP000649617">
    <property type="component" value="Unassembled WGS sequence"/>
</dbReference>
<keyword evidence="3" id="KW-1185">Reference proteome</keyword>
<dbReference type="EMBL" id="CAJNIZ010036836">
    <property type="protein sequence ID" value="CAE7567928.1"/>
    <property type="molecule type" value="Genomic_DNA"/>
</dbReference>
<evidence type="ECO:0000256" key="1">
    <source>
        <dbReference type="SAM" id="MobiDB-lite"/>
    </source>
</evidence>
<dbReference type="OrthoDB" id="417500at2759"/>